<dbReference type="Pfam" id="PF18271">
    <property type="entry name" value="GH131_N"/>
    <property type="match status" value="1"/>
</dbReference>
<feature type="chain" id="PRO_5042268114" description="Glycoside hydrolase 131 catalytic N-terminal domain-containing protein" evidence="1">
    <location>
        <begin position="19"/>
        <end position="285"/>
    </location>
</feature>
<reference evidence="3" key="1">
    <citation type="submission" date="2021-06" db="EMBL/GenBank/DDBJ databases">
        <title>Comparative genomics, transcriptomics and evolutionary studies reveal genomic signatures of adaptation to plant cell wall in hemibiotrophic fungi.</title>
        <authorList>
            <consortium name="DOE Joint Genome Institute"/>
            <person name="Baroncelli R."/>
            <person name="Diaz J.F."/>
            <person name="Benocci T."/>
            <person name="Peng M."/>
            <person name="Battaglia E."/>
            <person name="Haridas S."/>
            <person name="Andreopoulos W."/>
            <person name="Labutti K."/>
            <person name="Pangilinan J."/>
            <person name="Floch G.L."/>
            <person name="Makela M.R."/>
            <person name="Henrissat B."/>
            <person name="Grigoriev I.V."/>
            <person name="Crouch J.A."/>
            <person name="De Vries R.P."/>
            <person name="Sukno S.A."/>
            <person name="Thon M.R."/>
        </authorList>
    </citation>
    <scope>NUCLEOTIDE SEQUENCE</scope>
    <source>
        <strain evidence="3">MAFF235873</strain>
    </source>
</reference>
<dbReference type="InterPro" id="IPR041524">
    <property type="entry name" value="GH131_N"/>
</dbReference>
<evidence type="ECO:0000313" key="3">
    <source>
        <dbReference type="EMBL" id="KAK2030606.1"/>
    </source>
</evidence>
<sequence length="285" mass="30445">MQYSKSLTLLSLLAGAFGQICNLQFDARVPVGTEVEEFDVANTLFNSRSVIGAGLIFSKVLQVSNEASSPFDGNDNVALAVAINDQSIFNGQTSLRRSELIPASNVGTDASTLGVKTLHFSVQKDVQRPLNLSHEYQLAFLESNDFLTNQFVLKTGTILGGAANADPDTLTLFGNVNTRPAPPVLFSTPFAEDTIHNFAIAMDFNANAVQVYYSTDNNDLEAQGVAQSNILAGQGLYHFGLLKKPVGAAGDITQNGFQPLGIDEAVLYSGIFQEESADGCISLEP</sequence>
<name>A0AAD9HM20_9PEZI</name>
<organism evidence="3 4">
    <name type="scientific">Colletotrichum zoysiae</name>
    <dbReference type="NCBI Taxonomy" id="1216348"/>
    <lineage>
        <taxon>Eukaryota</taxon>
        <taxon>Fungi</taxon>
        <taxon>Dikarya</taxon>
        <taxon>Ascomycota</taxon>
        <taxon>Pezizomycotina</taxon>
        <taxon>Sordariomycetes</taxon>
        <taxon>Hypocreomycetidae</taxon>
        <taxon>Glomerellales</taxon>
        <taxon>Glomerellaceae</taxon>
        <taxon>Colletotrichum</taxon>
        <taxon>Colletotrichum graminicola species complex</taxon>
    </lineage>
</organism>
<dbReference type="Proteomes" id="UP001232148">
    <property type="component" value="Unassembled WGS sequence"/>
</dbReference>
<feature type="domain" description="Glycoside hydrolase 131 catalytic N-terminal" evidence="2">
    <location>
        <begin position="24"/>
        <end position="279"/>
    </location>
</feature>
<proteinExistence type="predicted"/>
<gene>
    <name evidence="3" type="ORF">LX32DRAFT_681686</name>
</gene>
<keyword evidence="4" id="KW-1185">Reference proteome</keyword>
<dbReference type="PANTHER" id="PTHR34612">
    <property type="entry name" value="GH131_N DOMAIN-CONTAINING PROTEIN"/>
    <property type="match status" value="1"/>
</dbReference>
<accession>A0AAD9HM20</accession>
<dbReference type="AlphaFoldDB" id="A0AAD9HM20"/>
<comment type="caution">
    <text evidence="3">The sequence shown here is derived from an EMBL/GenBank/DDBJ whole genome shotgun (WGS) entry which is preliminary data.</text>
</comment>
<feature type="signal peptide" evidence="1">
    <location>
        <begin position="1"/>
        <end position="18"/>
    </location>
</feature>
<evidence type="ECO:0000313" key="4">
    <source>
        <dbReference type="Proteomes" id="UP001232148"/>
    </source>
</evidence>
<protein>
    <recommendedName>
        <fullName evidence="2">Glycoside hydrolase 131 catalytic N-terminal domain-containing protein</fullName>
    </recommendedName>
</protein>
<dbReference type="PANTHER" id="PTHR34612:SF2">
    <property type="entry name" value="GLYCOSIDE HYDROLASE 131 CATALYTIC N-TERMINAL DOMAIN-CONTAINING PROTEIN"/>
    <property type="match status" value="1"/>
</dbReference>
<dbReference type="EMBL" id="MU842849">
    <property type="protein sequence ID" value="KAK2030606.1"/>
    <property type="molecule type" value="Genomic_DNA"/>
</dbReference>
<evidence type="ECO:0000256" key="1">
    <source>
        <dbReference type="SAM" id="SignalP"/>
    </source>
</evidence>
<keyword evidence="1" id="KW-0732">Signal</keyword>
<dbReference type="Gene3D" id="2.60.120.1160">
    <property type="match status" value="1"/>
</dbReference>
<evidence type="ECO:0000259" key="2">
    <source>
        <dbReference type="Pfam" id="PF18271"/>
    </source>
</evidence>